<dbReference type="EMBL" id="JAAMPI010000037">
    <property type="protein sequence ID" value="KAF4637057.1"/>
    <property type="molecule type" value="Genomic_DNA"/>
</dbReference>
<gene>
    <name evidence="2" type="ORF">G7Y89_g1010</name>
</gene>
<organism evidence="2 3">
    <name type="scientific">Cudoniella acicularis</name>
    <dbReference type="NCBI Taxonomy" id="354080"/>
    <lineage>
        <taxon>Eukaryota</taxon>
        <taxon>Fungi</taxon>
        <taxon>Dikarya</taxon>
        <taxon>Ascomycota</taxon>
        <taxon>Pezizomycotina</taxon>
        <taxon>Leotiomycetes</taxon>
        <taxon>Helotiales</taxon>
        <taxon>Tricladiaceae</taxon>
        <taxon>Cudoniella</taxon>
    </lineage>
</organism>
<evidence type="ECO:0000313" key="3">
    <source>
        <dbReference type="Proteomes" id="UP000566819"/>
    </source>
</evidence>
<accession>A0A8H4RYX5</accession>
<keyword evidence="3" id="KW-1185">Reference proteome</keyword>
<dbReference type="AlphaFoldDB" id="A0A8H4RYX5"/>
<reference evidence="2 3" key="1">
    <citation type="submission" date="2020-03" db="EMBL/GenBank/DDBJ databases">
        <title>Draft Genome Sequence of Cudoniella acicularis.</title>
        <authorList>
            <person name="Buettner E."/>
            <person name="Kellner H."/>
        </authorList>
    </citation>
    <scope>NUCLEOTIDE SEQUENCE [LARGE SCALE GENOMIC DNA]</scope>
    <source>
        <strain evidence="2 3">DSM 108380</strain>
    </source>
</reference>
<proteinExistence type="predicted"/>
<evidence type="ECO:0000256" key="1">
    <source>
        <dbReference type="SAM" id="MobiDB-lite"/>
    </source>
</evidence>
<dbReference type="Proteomes" id="UP000566819">
    <property type="component" value="Unassembled WGS sequence"/>
</dbReference>
<sequence length="150" mass="17177">MAALPSVSLRTSIPEVQECMNRSVEMDLWNAKSPRWRYLLVIRKQFIKEQLQKEGITPTELKNLDVAQRRYRLLQLEQVFAAEFFQYTRDNGWMEDAVGPNSNWLYIHGMSAWHVRHTVQAIEATLDDDGDDATGSPSTSQPSQPSQPAV</sequence>
<feature type="region of interest" description="Disordered" evidence="1">
    <location>
        <begin position="127"/>
        <end position="150"/>
    </location>
</feature>
<protein>
    <submittedName>
        <fullName evidence="2">Uncharacterized protein</fullName>
    </submittedName>
</protein>
<evidence type="ECO:0000313" key="2">
    <source>
        <dbReference type="EMBL" id="KAF4637057.1"/>
    </source>
</evidence>
<name>A0A8H4RYX5_9HELO</name>
<comment type="caution">
    <text evidence="2">The sequence shown here is derived from an EMBL/GenBank/DDBJ whole genome shotgun (WGS) entry which is preliminary data.</text>
</comment>
<dbReference type="OrthoDB" id="3561302at2759"/>
<feature type="compositionally biased region" description="Low complexity" evidence="1">
    <location>
        <begin position="136"/>
        <end position="150"/>
    </location>
</feature>